<dbReference type="InterPro" id="IPR041698">
    <property type="entry name" value="Methyltransf_25"/>
</dbReference>
<dbReference type="EC" id="2.1.1.156" evidence="5"/>
<dbReference type="SUPFAM" id="SSF53335">
    <property type="entry name" value="S-adenosyl-L-methionine-dependent methyltransferases"/>
    <property type="match status" value="1"/>
</dbReference>
<evidence type="ECO:0000313" key="5">
    <source>
        <dbReference type="EMBL" id="SNW02406.1"/>
    </source>
</evidence>
<evidence type="ECO:0000256" key="1">
    <source>
        <dbReference type="ARBA" id="ARBA00022603"/>
    </source>
</evidence>
<evidence type="ECO:0000313" key="7">
    <source>
        <dbReference type="Proteomes" id="UP000652995"/>
    </source>
</evidence>
<reference evidence="4" key="4">
    <citation type="submission" date="2024-05" db="EMBL/GenBank/DDBJ databases">
        <authorList>
            <person name="Sun Q."/>
            <person name="Sedlacek I."/>
        </authorList>
    </citation>
    <scope>NUCLEOTIDE SEQUENCE</scope>
    <source>
        <strain evidence="4">CCM 4175</strain>
    </source>
</reference>
<dbReference type="PANTHER" id="PTHR43861:SF1">
    <property type="entry name" value="TRANS-ACONITATE 2-METHYLTRANSFERASE"/>
    <property type="match status" value="1"/>
</dbReference>
<dbReference type="Proteomes" id="UP000243706">
    <property type="component" value="Chromosome 1"/>
</dbReference>
<dbReference type="RefSeq" id="WP_095116711.1">
    <property type="nucleotide sequence ID" value="NZ_BMCB01000005.1"/>
</dbReference>
<dbReference type="OrthoDB" id="9811589at2"/>
<dbReference type="GO" id="GO:0008168">
    <property type="term" value="F:methyltransferase activity"/>
    <property type="evidence" value="ECO:0007669"/>
    <property type="project" value="UniProtKB-KW"/>
</dbReference>
<gene>
    <name evidence="4" type="ORF">GCM10007183_11330</name>
    <name evidence="5" type="ORF">SAMEA4412661_01063</name>
</gene>
<dbReference type="Gene3D" id="3.40.50.150">
    <property type="entry name" value="Vaccinia Virus protein VP39"/>
    <property type="match status" value="1"/>
</dbReference>
<keyword evidence="7" id="KW-1185">Reference proteome</keyword>
<dbReference type="KEGG" id="smus:C7J88_02045"/>
<name>A0A240C5F0_9STAP</name>
<organism evidence="5 6">
    <name type="scientific">Staphylococcus muscae</name>
    <dbReference type="NCBI Taxonomy" id="1294"/>
    <lineage>
        <taxon>Bacteria</taxon>
        <taxon>Bacillati</taxon>
        <taxon>Bacillota</taxon>
        <taxon>Bacilli</taxon>
        <taxon>Bacillales</taxon>
        <taxon>Staphylococcaceae</taxon>
        <taxon>Staphylococcus</taxon>
    </lineage>
</organism>
<dbReference type="Proteomes" id="UP000652995">
    <property type="component" value="Unassembled WGS sequence"/>
</dbReference>
<dbReference type="PANTHER" id="PTHR43861">
    <property type="entry name" value="TRANS-ACONITATE 2-METHYLTRANSFERASE-RELATED"/>
    <property type="match status" value="1"/>
</dbReference>
<evidence type="ECO:0000256" key="2">
    <source>
        <dbReference type="ARBA" id="ARBA00022679"/>
    </source>
</evidence>
<protein>
    <submittedName>
        <fullName evidence="4 5">Methyltransferase</fullName>
        <ecNumber evidence="5">2.1.1.156</ecNumber>
    </submittedName>
</protein>
<evidence type="ECO:0000259" key="3">
    <source>
        <dbReference type="Pfam" id="PF13649"/>
    </source>
</evidence>
<dbReference type="Pfam" id="PF13649">
    <property type="entry name" value="Methyltransf_25"/>
    <property type="match status" value="1"/>
</dbReference>
<dbReference type="GO" id="GO:0032259">
    <property type="term" value="P:methylation"/>
    <property type="evidence" value="ECO:0007669"/>
    <property type="project" value="UniProtKB-KW"/>
</dbReference>
<keyword evidence="1 5" id="KW-0489">Methyltransferase</keyword>
<dbReference type="EMBL" id="BMCB01000005">
    <property type="protein sequence ID" value="GGA88865.1"/>
    <property type="molecule type" value="Genomic_DNA"/>
</dbReference>
<proteinExistence type="predicted"/>
<dbReference type="EMBL" id="LT906464">
    <property type="protein sequence ID" value="SNW02406.1"/>
    <property type="molecule type" value="Genomic_DNA"/>
</dbReference>
<dbReference type="InterPro" id="IPR029063">
    <property type="entry name" value="SAM-dependent_MTases_sf"/>
</dbReference>
<dbReference type="AlphaFoldDB" id="A0A240C5F0"/>
<keyword evidence="2 5" id="KW-0808">Transferase</keyword>
<sequence length="240" mass="27943">MAYQTLSAFYDQLTDDQPYHRWQEIVQHFLPKSHVSSILDLGCGTGTLTTTFLNFSDEVIGMDLSEEMVAFAQQKNDKITWKVGDMSDFQLSKRFDAITILCDSLNYLADEEDVLATFNHVHQHLKNDGVLIFDVHTTYKMETQFNGATYLDDRENLTLVWQTEPGELPHSVWHDLVFFVREDNGRYVRHDETQFQRTLDKAIYQSMLESIGFKNITTFYDFDLTCDDPKSDRLFFVASK</sequence>
<reference evidence="7" key="3">
    <citation type="journal article" date="2019" name="Int. J. Syst. Evol. Microbiol.">
        <title>The Global Catalogue of Microorganisms (GCM) 10K type strain sequencing project: providing services to taxonomists for standard genome sequencing and annotation.</title>
        <authorList>
            <consortium name="The Broad Institute Genomics Platform"/>
            <consortium name="The Broad Institute Genome Sequencing Center for Infectious Disease"/>
            <person name="Wu L."/>
            <person name="Ma J."/>
        </authorList>
    </citation>
    <scope>NUCLEOTIDE SEQUENCE [LARGE SCALE GENOMIC DNA]</scope>
    <source>
        <strain evidence="7">CCM 4175</strain>
    </source>
</reference>
<dbReference type="CDD" id="cd02440">
    <property type="entry name" value="AdoMet_MTases"/>
    <property type="match status" value="1"/>
</dbReference>
<feature type="domain" description="Methyltransferase" evidence="3">
    <location>
        <begin position="38"/>
        <end position="129"/>
    </location>
</feature>
<reference evidence="4" key="1">
    <citation type="journal article" date="2014" name="Int. J. Syst. Evol. Microbiol.">
        <title>Complete genome of a new Firmicutes species belonging to the dominant human colonic microbiota ('Ruminococcus bicirculans') reveals two chromosomes and a selective capacity to utilize plant glucans.</title>
        <authorList>
            <consortium name="NISC Comparative Sequencing Program"/>
            <person name="Wegmann U."/>
            <person name="Louis P."/>
            <person name="Goesmann A."/>
            <person name="Henrissat B."/>
            <person name="Duncan S.H."/>
            <person name="Flint H.J."/>
        </authorList>
    </citation>
    <scope>NUCLEOTIDE SEQUENCE</scope>
    <source>
        <strain evidence="4">CCM 4175</strain>
    </source>
</reference>
<reference evidence="5 6" key="2">
    <citation type="submission" date="2017-06" db="EMBL/GenBank/DDBJ databases">
        <authorList>
            <consortium name="Pathogen Informatics"/>
        </authorList>
    </citation>
    <scope>NUCLEOTIDE SEQUENCE [LARGE SCALE GENOMIC DNA]</scope>
    <source>
        <strain evidence="5 6">NCTC13833</strain>
    </source>
</reference>
<evidence type="ECO:0000313" key="4">
    <source>
        <dbReference type="EMBL" id="GGA88865.1"/>
    </source>
</evidence>
<dbReference type="Gene3D" id="2.20.25.110">
    <property type="entry name" value="S-adenosyl-L-methionine-dependent methyltransferases"/>
    <property type="match status" value="1"/>
</dbReference>
<accession>A0A240C5F0</accession>
<evidence type="ECO:0000313" key="6">
    <source>
        <dbReference type="Proteomes" id="UP000243706"/>
    </source>
</evidence>